<name>A0A839UV60_9PROT</name>
<dbReference type="Proteomes" id="UP000565205">
    <property type="component" value="Unassembled WGS sequence"/>
</dbReference>
<dbReference type="SUPFAM" id="SSF46785">
    <property type="entry name" value="Winged helix' DNA-binding domain"/>
    <property type="match status" value="1"/>
</dbReference>
<dbReference type="AlphaFoldDB" id="A0A839UV60"/>
<dbReference type="EMBL" id="JACHXV010000006">
    <property type="protein sequence ID" value="MBB3174188.1"/>
    <property type="molecule type" value="Genomic_DNA"/>
</dbReference>
<dbReference type="SMART" id="SM00420">
    <property type="entry name" value="HTH_DEOR"/>
    <property type="match status" value="1"/>
</dbReference>
<keyword evidence="1" id="KW-0678">Repressor</keyword>
<proteinExistence type="predicted"/>
<dbReference type="Proteomes" id="UP000557688">
    <property type="component" value="Unassembled WGS sequence"/>
</dbReference>
<dbReference type="RefSeq" id="WP_176623170.1">
    <property type="nucleotide sequence ID" value="NZ_JABXXQ010000091.1"/>
</dbReference>
<reference evidence="7 9" key="1">
    <citation type="submission" date="2020-06" db="EMBL/GenBank/DDBJ databases">
        <title>Description of novel acetic acid bacteria.</title>
        <authorList>
            <person name="Sombolestani A."/>
        </authorList>
    </citation>
    <scope>NUCLEOTIDE SEQUENCE [LARGE SCALE GENOMIC DNA]</scope>
    <source>
        <strain evidence="7 9">LMG 26838</strain>
    </source>
</reference>
<keyword evidence="4" id="KW-0804">Transcription</keyword>
<dbReference type="Gene3D" id="1.10.10.10">
    <property type="entry name" value="Winged helix-like DNA-binding domain superfamily/Winged helix DNA-binding domain"/>
    <property type="match status" value="1"/>
</dbReference>
<protein>
    <submittedName>
        <fullName evidence="6">DeoR family glycerol-3-phosphate regulon repressor</fullName>
    </submittedName>
    <submittedName>
        <fullName evidence="7">DeoR/GlpR transcriptional regulator</fullName>
    </submittedName>
</protein>
<evidence type="ECO:0000259" key="5">
    <source>
        <dbReference type="PROSITE" id="PS51000"/>
    </source>
</evidence>
<dbReference type="PRINTS" id="PR00037">
    <property type="entry name" value="HTHLACR"/>
</dbReference>
<dbReference type="SMART" id="SM01134">
    <property type="entry name" value="DeoRC"/>
    <property type="match status" value="1"/>
</dbReference>
<keyword evidence="3" id="KW-0238">DNA-binding</keyword>
<keyword evidence="2" id="KW-0805">Transcription regulation</keyword>
<reference evidence="6 8" key="2">
    <citation type="submission" date="2020-08" db="EMBL/GenBank/DDBJ databases">
        <title>Genomic Encyclopedia of Type Strains, Phase III (KMG-III): the genomes of soil and plant-associated and newly described type strains.</title>
        <authorList>
            <person name="Whitman W."/>
        </authorList>
    </citation>
    <scope>NUCLEOTIDE SEQUENCE [LARGE SCALE GENOMIC DNA]</scope>
    <source>
        <strain evidence="6 8">CECT 8088</strain>
    </source>
</reference>
<keyword evidence="8" id="KW-1185">Reference proteome</keyword>
<evidence type="ECO:0000313" key="7">
    <source>
        <dbReference type="EMBL" id="NVN29996.1"/>
    </source>
</evidence>
<dbReference type="PANTHER" id="PTHR30363:SF4">
    <property type="entry name" value="GLYCEROL-3-PHOSPHATE REGULON REPRESSOR"/>
    <property type="match status" value="1"/>
</dbReference>
<dbReference type="InterPro" id="IPR014036">
    <property type="entry name" value="DeoR-like_C"/>
</dbReference>
<dbReference type="GO" id="GO:0003700">
    <property type="term" value="F:DNA-binding transcription factor activity"/>
    <property type="evidence" value="ECO:0007669"/>
    <property type="project" value="InterPro"/>
</dbReference>
<evidence type="ECO:0000256" key="3">
    <source>
        <dbReference type="ARBA" id="ARBA00023125"/>
    </source>
</evidence>
<dbReference type="Pfam" id="PF08220">
    <property type="entry name" value="HTH_DeoR"/>
    <property type="match status" value="1"/>
</dbReference>
<evidence type="ECO:0000256" key="1">
    <source>
        <dbReference type="ARBA" id="ARBA00022491"/>
    </source>
</evidence>
<dbReference type="SUPFAM" id="SSF100950">
    <property type="entry name" value="NagB/RpiA/CoA transferase-like"/>
    <property type="match status" value="1"/>
</dbReference>
<sequence>MARSRLVSPRNSNARQESILELISADGRIAVEELAERFAVTPQTIRRDLNELAAARRLTRVHGGAVVASGIENLAYETRKGTASEAKERIGAVAASMIEQGSSLFINLGTTTEAVARALARHTGLLVVTNNFNVAGTLYANPEIKVIMAGGSMRSSDGGIVGQAAAAAMAGFKMDLAVIGTSAIDEEGVLLDYDVREVQVSRAIIENARRVMLVADAGKFARRAPIRIARLAEIDLFVTDRLPTPRAAALCRDSKVEVVEVLA</sequence>
<dbReference type="InterPro" id="IPR037171">
    <property type="entry name" value="NagB/RpiA_transferase-like"/>
</dbReference>
<comment type="caution">
    <text evidence="6">The sequence shown here is derived from an EMBL/GenBank/DDBJ whole genome shotgun (WGS) entry which is preliminary data.</text>
</comment>
<evidence type="ECO:0000313" key="9">
    <source>
        <dbReference type="Proteomes" id="UP000565205"/>
    </source>
</evidence>
<dbReference type="InterPro" id="IPR036390">
    <property type="entry name" value="WH_DNA-bd_sf"/>
</dbReference>
<gene>
    <name evidence="6" type="ORF">FHR90_002024</name>
    <name evidence="7" type="ORF">HUK83_06565</name>
</gene>
<dbReference type="PROSITE" id="PS00894">
    <property type="entry name" value="HTH_DEOR_1"/>
    <property type="match status" value="1"/>
</dbReference>
<dbReference type="InterPro" id="IPR018356">
    <property type="entry name" value="Tscrpt_reg_HTH_DeoR_CS"/>
</dbReference>
<dbReference type="PROSITE" id="PS51000">
    <property type="entry name" value="HTH_DEOR_2"/>
    <property type="match status" value="1"/>
</dbReference>
<dbReference type="PANTHER" id="PTHR30363">
    <property type="entry name" value="HTH-TYPE TRANSCRIPTIONAL REGULATOR SRLR-RELATED"/>
    <property type="match status" value="1"/>
</dbReference>
<evidence type="ECO:0000256" key="4">
    <source>
        <dbReference type="ARBA" id="ARBA00023163"/>
    </source>
</evidence>
<dbReference type="Gene3D" id="3.40.50.1360">
    <property type="match status" value="1"/>
</dbReference>
<accession>A0A839UV60</accession>
<evidence type="ECO:0000256" key="2">
    <source>
        <dbReference type="ARBA" id="ARBA00023015"/>
    </source>
</evidence>
<dbReference type="InterPro" id="IPR001034">
    <property type="entry name" value="DeoR_HTH"/>
</dbReference>
<dbReference type="GO" id="GO:0003677">
    <property type="term" value="F:DNA binding"/>
    <property type="evidence" value="ECO:0007669"/>
    <property type="project" value="UniProtKB-KW"/>
</dbReference>
<dbReference type="InterPro" id="IPR036388">
    <property type="entry name" value="WH-like_DNA-bd_sf"/>
</dbReference>
<evidence type="ECO:0000313" key="8">
    <source>
        <dbReference type="Proteomes" id="UP000557688"/>
    </source>
</evidence>
<dbReference type="EMBL" id="JABXXQ010000091">
    <property type="protein sequence ID" value="NVN29996.1"/>
    <property type="molecule type" value="Genomic_DNA"/>
</dbReference>
<feature type="domain" description="HTH deoR-type" evidence="5">
    <location>
        <begin position="12"/>
        <end position="67"/>
    </location>
</feature>
<dbReference type="Pfam" id="PF00455">
    <property type="entry name" value="DeoRC"/>
    <property type="match status" value="1"/>
</dbReference>
<organism evidence="6 8">
    <name type="scientific">Endobacter medicaginis</name>
    <dbReference type="NCBI Taxonomy" id="1181271"/>
    <lineage>
        <taxon>Bacteria</taxon>
        <taxon>Pseudomonadati</taxon>
        <taxon>Pseudomonadota</taxon>
        <taxon>Alphaproteobacteria</taxon>
        <taxon>Acetobacterales</taxon>
        <taxon>Acetobacteraceae</taxon>
        <taxon>Endobacter</taxon>
    </lineage>
</organism>
<evidence type="ECO:0000313" key="6">
    <source>
        <dbReference type="EMBL" id="MBB3174188.1"/>
    </source>
</evidence>
<dbReference type="InterPro" id="IPR050313">
    <property type="entry name" value="Carb_Metab_HTH_regulators"/>
</dbReference>